<keyword evidence="2" id="KW-1185">Reference proteome</keyword>
<dbReference type="EMBL" id="CM055755">
    <property type="protein sequence ID" value="KAJ7990653.1"/>
    <property type="molecule type" value="Genomic_DNA"/>
</dbReference>
<name>A0ACC2FGS7_DALPE</name>
<protein>
    <submittedName>
        <fullName evidence="1">Uncharacterized protein</fullName>
    </submittedName>
</protein>
<gene>
    <name evidence="1" type="ORF">DPEC_G00302620</name>
</gene>
<accession>A0ACC2FGS7</accession>
<evidence type="ECO:0000313" key="2">
    <source>
        <dbReference type="Proteomes" id="UP001157502"/>
    </source>
</evidence>
<reference evidence="1" key="1">
    <citation type="submission" date="2021-05" db="EMBL/GenBank/DDBJ databases">
        <authorList>
            <person name="Pan Q."/>
            <person name="Jouanno E."/>
            <person name="Zahm M."/>
            <person name="Klopp C."/>
            <person name="Cabau C."/>
            <person name="Louis A."/>
            <person name="Berthelot C."/>
            <person name="Parey E."/>
            <person name="Roest Crollius H."/>
            <person name="Montfort J."/>
            <person name="Robinson-Rechavi M."/>
            <person name="Bouchez O."/>
            <person name="Lampietro C."/>
            <person name="Lopez Roques C."/>
            <person name="Donnadieu C."/>
            <person name="Postlethwait J."/>
            <person name="Bobe J."/>
            <person name="Dillon D."/>
            <person name="Chandos A."/>
            <person name="von Hippel F."/>
            <person name="Guiguen Y."/>
        </authorList>
    </citation>
    <scope>NUCLEOTIDE SEQUENCE</scope>
    <source>
        <strain evidence="1">YG-Jan2019</strain>
    </source>
</reference>
<evidence type="ECO:0000313" key="1">
    <source>
        <dbReference type="EMBL" id="KAJ7990653.1"/>
    </source>
</evidence>
<organism evidence="1 2">
    <name type="scientific">Dallia pectoralis</name>
    <name type="common">Alaska blackfish</name>
    <dbReference type="NCBI Taxonomy" id="75939"/>
    <lineage>
        <taxon>Eukaryota</taxon>
        <taxon>Metazoa</taxon>
        <taxon>Chordata</taxon>
        <taxon>Craniata</taxon>
        <taxon>Vertebrata</taxon>
        <taxon>Euteleostomi</taxon>
        <taxon>Actinopterygii</taxon>
        <taxon>Neopterygii</taxon>
        <taxon>Teleostei</taxon>
        <taxon>Protacanthopterygii</taxon>
        <taxon>Esociformes</taxon>
        <taxon>Umbridae</taxon>
        <taxon>Dallia</taxon>
    </lineage>
</organism>
<proteinExistence type="predicted"/>
<dbReference type="Proteomes" id="UP001157502">
    <property type="component" value="Chromosome 28"/>
</dbReference>
<comment type="caution">
    <text evidence="1">The sequence shown here is derived from an EMBL/GenBank/DDBJ whole genome shotgun (WGS) entry which is preliminary data.</text>
</comment>
<sequence length="107" mass="11822">MEHRYVGLSVGPSPGPGCFSGRARRPAAEPNDIWRKGKWPAVIRVAAGVLIRGQSPEAQHSGTDGPHPRRSPAKQITCVMGRTWKERRSGFRRNGFWSDGFWGGGQR</sequence>